<accession>A0A1H0JDX3</accession>
<feature type="transmembrane region" description="Helical" evidence="13">
    <location>
        <begin position="31"/>
        <end position="49"/>
    </location>
</feature>
<keyword evidence="12 13" id="KW-0472">Membrane</keyword>
<keyword evidence="4" id="KW-1003">Cell membrane</keyword>
<dbReference type="STRING" id="1166073.SAMN05192530_106141"/>
<feature type="transmembrane region" description="Helical" evidence="13">
    <location>
        <begin position="172"/>
        <end position="191"/>
    </location>
</feature>
<dbReference type="NCBIfam" id="TIGR03818">
    <property type="entry name" value="MotA1"/>
    <property type="match status" value="1"/>
</dbReference>
<feature type="domain" description="Motility protein A N-terminal" evidence="15">
    <location>
        <begin position="4"/>
        <end position="92"/>
    </location>
</feature>
<dbReference type="GO" id="GO:1902600">
    <property type="term" value="P:proton transmembrane transport"/>
    <property type="evidence" value="ECO:0007669"/>
    <property type="project" value="UniProtKB-KW"/>
</dbReference>
<dbReference type="InterPro" id="IPR047055">
    <property type="entry name" value="MotA-like"/>
</dbReference>
<dbReference type="PROSITE" id="PS01307">
    <property type="entry name" value="MOTA"/>
    <property type="match status" value="1"/>
</dbReference>
<comment type="subcellular location">
    <subcellularLocation>
        <location evidence="1">Cell inner membrane</location>
        <topology evidence="1">Multi-pass membrane protein</topology>
    </subcellularLocation>
</comment>
<dbReference type="EMBL" id="FNIT01000006">
    <property type="protein sequence ID" value="SDO41947.1"/>
    <property type="molecule type" value="Genomic_DNA"/>
</dbReference>
<dbReference type="GO" id="GO:0005886">
    <property type="term" value="C:plasma membrane"/>
    <property type="evidence" value="ECO:0007669"/>
    <property type="project" value="UniProtKB-SubCell"/>
</dbReference>
<keyword evidence="5" id="KW-0145">Chemotaxis</keyword>
<evidence type="ECO:0000313" key="17">
    <source>
        <dbReference type="Proteomes" id="UP000198793"/>
    </source>
</evidence>
<evidence type="ECO:0000256" key="4">
    <source>
        <dbReference type="ARBA" id="ARBA00022475"/>
    </source>
</evidence>
<dbReference type="InterPro" id="IPR046786">
    <property type="entry name" value="MotA_N"/>
</dbReference>
<name>A0A1H0JDX3_9HYPH</name>
<reference evidence="16 17" key="1">
    <citation type="submission" date="2016-10" db="EMBL/GenBank/DDBJ databases">
        <authorList>
            <person name="de Groot N.N."/>
        </authorList>
    </citation>
    <scope>NUCLEOTIDE SEQUENCE [LARGE SCALE GENOMIC DNA]</scope>
    <source>
        <strain evidence="17">L7-484,KACC 16230,DSM 25025</strain>
    </source>
</reference>
<evidence type="ECO:0000256" key="3">
    <source>
        <dbReference type="ARBA" id="ARBA00022448"/>
    </source>
</evidence>
<dbReference type="InterPro" id="IPR022522">
    <property type="entry name" value="Flagellar_motor_stator_MotA"/>
</dbReference>
<dbReference type="AlphaFoldDB" id="A0A1H0JDX3"/>
<dbReference type="Proteomes" id="UP000198793">
    <property type="component" value="Unassembled WGS sequence"/>
</dbReference>
<dbReference type="PANTHER" id="PTHR30433:SF4">
    <property type="entry name" value="MOTILITY PROTEIN A"/>
    <property type="match status" value="1"/>
</dbReference>
<keyword evidence="9" id="KW-0375">Hydrogen ion transport</keyword>
<keyword evidence="8" id="KW-0283">Flagellar rotation</keyword>
<keyword evidence="7 13" id="KW-0812">Transmembrane</keyword>
<evidence type="ECO:0000256" key="2">
    <source>
        <dbReference type="ARBA" id="ARBA00008038"/>
    </source>
</evidence>
<evidence type="ECO:0000259" key="14">
    <source>
        <dbReference type="Pfam" id="PF01618"/>
    </source>
</evidence>
<evidence type="ECO:0000256" key="7">
    <source>
        <dbReference type="ARBA" id="ARBA00022692"/>
    </source>
</evidence>
<evidence type="ECO:0000256" key="9">
    <source>
        <dbReference type="ARBA" id="ARBA00022781"/>
    </source>
</evidence>
<feature type="domain" description="MotA/TolQ/ExbB proton channel" evidence="14">
    <location>
        <begin position="124"/>
        <end position="235"/>
    </location>
</feature>
<protein>
    <submittedName>
        <fullName evidence="16">Chemotaxis protein MotA</fullName>
    </submittedName>
</protein>
<organism evidence="16 17">
    <name type="scientific">Aureimonas jatrophae</name>
    <dbReference type="NCBI Taxonomy" id="1166073"/>
    <lineage>
        <taxon>Bacteria</taxon>
        <taxon>Pseudomonadati</taxon>
        <taxon>Pseudomonadota</taxon>
        <taxon>Alphaproteobacteria</taxon>
        <taxon>Hyphomicrobiales</taxon>
        <taxon>Aurantimonadaceae</taxon>
        <taxon>Aureimonas</taxon>
    </lineage>
</organism>
<gene>
    <name evidence="16" type="ORF">SAMN05192530_106141</name>
</gene>
<evidence type="ECO:0000256" key="13">
    <source>
        <dbReference type="SAM" id="Phobius"/>
    </source>
</evidence>
<evidence type="ECO:0000313" key="16">
    <source>
        <dbReference type="EMBL" id="SDO41947.1"/>
    </source>
</evidence>
<evidence type="ECO:0000256" key="11">
    <source>
        <dbReference type="ARBA" id="ARBA00023065"/>
    </source>
</evidence>
<evidence type="ECO:0000256" key="5">
    <source>
        <dbReference type="ARBA" id="ARBA00022500"/>
    </source>
</evidence>
<keyword evidence="17" id="KW-1185">Reference proteome</keyword>
<dbReference type="Pfam" id="PF20560">
    <property type="entry name" value="MotA_N"/>
    <property type="match status" value="1"/>
</dbReference>
<dbReference type="OrthoDB" id="9782603at2"/>
<dbReference type="RefSeq" id="WP_090674443.1">
    <property type="nucleotide sequence ID" value="NZ_FNIT01000006.1"/>
</dbReference>
<evidence type="ECO:0000256" key="6">
    <source>
        <dbReference type="ARBA" id="ARBA00022519"/>
    </source>
</evidence>
<keyword evidence="6" id="KW-0997">Cell inner membrane</keyword>
<evidence type="ECO:0000256" key="8">
    <source>
        <dbReference type="ARBA" id="ARBA00022779"/>
    </source>
</evidence>
<sequence length="289" mass="31115">MGIILGLIITVGCVLGGYVAAGGHLYVLWQPYELVIILGAALGTFMIANSMKVVKDTGKAIVEAFKNSVPKQRDYLDLLSLLHSLMREMRSKSRSEVEAHVDNPAESAIFSAFPNILKNQAMTNFICDYCRLIIIGNARPHEIEALMEEEIQTVARDQLKPKHAIQDVADGLPALGIVAAVLGIVHAMGALDQSPEVLGHLVGAALVGTFAGIFFSYGVFAPLANKVKSVREKKMRLYVIIKQTLIAYMNGALPQVALEYGRKAISAYDRPTIDQVEAETIGGAAPAAA</sequence>
<dbReference type="GO" id="GO:0006935">
    <property type="term" value="P:chemotaxis"/>
    <property type="evidence" value="ECO:0007669"/>
    <property type="project" value="UniProtKB-KW"/>
</dbReference>
<dbReference type="InterPro" id="IPR002898">
    <property type="entry name" value="MotA_ExbB_proton_chnl"/>
</dbReference>
<dbReference type="PANTHER" id="PTHR30433">
    <property type="entry name" value="CHEMOTAXIS PROTEIN MOTA"/>
    <property type="match status" value="1"/>
</dbReference>
<evidence type="ECO:0000259" key="15">
    <source>
        <dbReference type="Pfam" id="PF20560"/>
    </source>
</evidence>
<proteinExistence type="inferred from homology"/>
<evidence type="ECO:0000256" key="12">
    <source>
        <dbReference type="ARBA" id="ARBA00023136"/>
    </source>
</evidence>
<evidence type="ECO:0000256" key="1">
    <source>
        <dbReference type="ARBA" id="ARBA00004429"/>
    </source>
</evidence>
<feature type="transmembrane region" description="Helical" evidence="13">
    <location>
        <begin position="197"/>
        <end position="224"/>
    </location>
</feature>
<comment type="similarity">
    <text evidence="2">Belongs to the MotA family.</text>
</comment>
<evidence type="ECO:0000256" key="10">
    <source>
        <dbReference type="ARBA" id="ARBA00022989"/>
    </source>
</evidence>
<keyword evidence="3" id="KW-0813">Transport</keyword>
<dbReference type="GO" id="GO:0071978">
    <property type="term" value="P:bacterial-type flagellum-dependent swarming motility"/>
    <property type="evidence" value="ECO:0007669"/>
    <property type="project" value="InterPro"/>
</dbReference>
<dbReference type="Pfam" id="PF01618">
    <property type="entry name" value="MotA_ExbB"/>
    <property type="match status" value="1"/>
</dbReference>
<keyword evidence="11" id="KW-0406">Ion transport</keyword>
<dbReference type="InterPro" id="IPR000540">
    <property type="entry name" value="Flag_MotA_CS"/>
</dbReference>
<keyword evidence="10 13" id="KW-1133">Transmembrane helix</keyword>